<evidence type="ECO:0000313" key="3">
    <source>
        <dbReference type="Proteomes" id="UP000306378"/>
    </source>
</evidence>
<reference evidence="2 3" key="1">
    <citation type="submission" date="2019-05" db="EMBL/GenBank/DDBJ databases">
        <title>Genomes sequences of two Nocardia cyriacigeorgica environmental isolates, type strains Nocardia asteroides ATCC 19247 and Nocardia cyriacigeorgica DSM 44484.</title>
        <authorList>
            <person name="Vautrin F."/>
            <person name="Bergeron E."/>
            <person name="Dubost A."/>
            <person name="Abrouk D."/>
            <person name="Rodriguez Nava V."/>
            <person name="Pujic P."/>
        </authorList>
    </citation>
    <scope>NUCLEOTIDE SEQUENCE [LARGE SCALE GENOMIC DNA]</scope>
    <source>
        <strain evidence="2 3">EML 446</strain>
    </source>
</reference>
<proteinExistence type="predicted"/>
<name>A0A5R8NK19_9NOCA</name>
<dbReference type="Proteomes" id="UP000306378">
    <property type="component" value="Unassembled WGS sequence"/>
</dbReference>
<evidence type="ECO:0000313" key="2">
    <source>
        <dbReference type="EMBL" id="TLF75991.1"/>
    </source>
</evidence>
<comment type="caution">
    <text evidence="2">The sequence shown here is derived from an EMBL/GenBank/DDBJ whole genome shotgun (WGS) entry which is preliminary data.</text>
</comment>
<gene>
    <name evidence="2" type="ORF">FEK34_19820</name>
</gene>
<sequence length="162" mass="17564">MADRISRRGPRAMTTDDDPVWVRLTDQIRWYSSKSSEAQRAYRRVKFGQIVIGSTVPVLAGLSAPAAVTAAVAVTVVVAEGAQQLFQWHTNWMLYRATAEALKREKFLYLAGAGPYTGTDARATLAARVETLVSNTNNTWAAEHERQSTSAASTPVALPGGL</sequence>
<dbReference type="Pfam" id="PF14015">
    <property type="entry name" value="DUF4231"/>
    <property type="match status" value="1"/>
</dbReference>
<dbReference type="EMBL" id="VBUT01000007">
    <property type="protein sequence ID" value="TLF75991.1"/>
    <property type="molecule type" value="Genomic_DNA"/>
</dbReference>
<protein>
    <submittedName>
        <fullName evidence="2">DUF4231 domain-containing protein</fullName>
    </submittedName>
</protein>
<feature type="region of interest" description="Disordered" evidence="1">
    <location>
        <begin position="141"/>
        <end position="162"/>
    </location>
</feature>
<dbReference type="InterPro" id="IPR025325">
    <property type="entry name" value="DUF4231"/>
</dbReference>
<accession>A0A5R8NK19</accession>
<organism evidence="2 3">
    <name type="scientific">Nocardia cyriacigeorgica</name>
    <dbReference type="NCBI Taxonomy" id="135487"/>
    <lineage>
        <taxon>Bacteria</taxon>
        <taxon>Bacillati</taxon>
        <taxon>Actinomycetota</taxon>
        <taxon>Actinomycetes</taxon>
        <taxon>Mycobacteriales</taxon>
        <taxon>Nocardiaceae</taxon>
        <taxon>Nocardia</taxon>
    </lineage>
</organism>
<dbReference type="NCBIfam" id="NF033634">
    <property type="entry name" value="SLATT_1"/>
    <property type="match status" value="1"/>
</dbReference>
<evidence type="ECO:0000256" key="1">
    <source>
        <dbReference type="SAM" id="MobiDB-lite"/>
    </source>
</evidence>
<dbReference type="AlphaFoldDB" id="A0A5R8NK19"/>